<dbReference type="PIRSF" id="PIRSF015601">
    <property type="entry name" value="MTase_slr0722"/>
    <property type="match status" value="1"/>
</dbReference>
<dbReference type="Pfam" id="PF04452">
    <property type="entry name" value="Methyltrans_RNA"/>
    <property type="match status" value="1"/>
</dbReference>
<comment type="similarity">
    <text evidence="2 12">Belongs to the RNA methyltransferase RsmE family.</text>
</comment>
<comment type="function">
    <text evidence="10 12">Specifically methylates the N3 position of the uracil ring of uridine 1498 (m3U1498) in 16S rRNA. Acts on the fully assembled 30S ribosomal subunit.</text>
</comment>
<dbReference type="PANTHER" id="PTHR30027">
    <property type="entry name" value="RIBOSOMAL RNA SMALL SUBUNIT METHYLTRANSFERASE E"/>
    <property type="match status" value="1"/>
</dbReference>
<dbReference type="CDD" id="cd18084">
    <property type="entry name" value="RsmE-like"/>
    <property type="match status" value="1"/>
</dbReference>
<keyword evidence="16" id="KW-1185">Reference proteome</keyword>
<dbReference type="RefSeq" id="WP_343858347.1">
    <property type="nucleotide sequence ID" value="NZ_BAAAFD010000003.1"/>
</dbReference>
<evidence type="ECO:0000256" key="9">
    <source>
        <dbReference type="ARBA" id="ARBA00022691"/>
    </source>
</evidence>
<evidence type="ECO:0000256" key="12">
    <source>
        <dbReference type="PIRNR" id="PIRNR015601"/>
    </source>
</evidence>
<gene>
    <name evidence="15" type="primary">rsmE</name>
    <name evidence="15" type="ORF">GCM10009114_15390</name>
</gene>
<keyword evidence="7 12" id="KW-0489">Methyltransferase</keyword>
<keyword evidence="9 12" id="KW-0949">S-adenosyl-L-methionine</keyword>
<name>A0ABN1LGK9_9ALTE</name>
<sequence length="242" mass="26682">MRIPRIYHPDLLIVDQTVDLTADAANHLASVLRLSDGHPIVLFNGDGNEYTAELTEVKKRSVTAMVDAKLELSVESPLPIHLGQGVSRGDRMDFAIQKAVELGVTEITPLLTDRCGVKLSKERWEKKHHQWFKLIVAACEQCGRNRLPKLNPCLPINEWVAQSTKQMRLTLHPQAAKSIKHLSLPMSGVRLLIGPEGGFTDAEVYATEEAGFQTVQMGPRVLRTETAAMAAIAVLQAIHGDL</sequence>
<evidence type="ECO:0000256" key="10">
    <source>
        <dbReference type="ARBA" id="ARBA00025699"/>
    </source>
</evidence>
<dbReference type="InterPro" id="IPR006700">
    <property type="entry name" value="RsmE"/>
</dbReference>
<keyword evidence="6 12" id="KW-0698">rRNA processing</keyword>
<evidence type="ECO:0000256" key="7">
    <source>
        <dbReference type="ARBA" id="ARBA00022603"/>
    </source>
</evidence>
<evidence type="ECO:0000256" key="8">
    <source>
        <dbReference type="ARBA" id="ARBA00022679"/>
    </source>
</evidence>
<accession>A0ABN1LGK9</accession>
<organism evidence="15 16">
    <name type="scientific">Aliiglaciecola litoralis</name>
    <dbReference type="NCBI Taxonomy" id="582857"/>
    <lineage>
        <taxon>Bacteria</taxon>
        <taxon>Pseudomonadati</taxon>
        <taxon>Pseudomonadota</taxon>
        <taxon>Gammaproteobacteria</taxon>
        <taxon>Alteromonadales</taxon>
        <taxon>Alteromonadaceae</taxon>
        <taxon>Aliiglaciecola</taxon>
    </lineage>
</organism>
<comment type="subcellular location">
    <subcellularLocation>
        <location evidence="1 12">Cytoplasm</location>
    </subcellularLocation>
</comment>
<evidence type="ECO:0000256" key="2">
    <source>
        <dbReference type="ARBA" id="ARBA00005528"/>
    </source>
</evidence>
<dbReference type="SUPFAM" id="SSF75217">
    <property type="entry name" value="alpha/beta knot"/>
    <property type="match status" value="1"/>
</dbReference>
<dbReference type="Pfam" id="PF20260">
    <property type="entry name" value="PUA_4"/>
    <property type="match status" value="1"/>
</dbReference>
<dbReference type="EC" id="2.1.1.193" evidence="3 12"/>
<dbReference type="NCBIfam" id="NF008692">
    <property type="entry name" value="PRK11713.1-5"/>
    <property type="match status" value="1"/>
</dbReference>
<feature type="domain" description="Ribosomal RNA small subunit methyltransferase E PUA-like" evidence="14">
    <location>
        <begin position="20"/>
        <end position="64"/>
    </location>
</feature>
<evidence type="ECO:0000259" key="14">
    <source>
        <dbReference type="Pfam" id="PF20260"/>
    </source>
</evidence>
<dbReference type="EMBL" id="BAAAFD010000003">
    <property type="protein sequence ID" value="GAA0855780.1"/>
    <property type="molecule type" value="Genomic_DNA"/>
</dbReference>
<dbReference type="Gene3D" id="2.40.240.20">
    <property type="entry name" value="Hypothetical PUA domain-like, domain 1"/>
    <property type="match status" value="1"/>
</dbReference>
<evidence type="ECO:0000313" key="16">
    <source>
        <dbReference type="Proteomes" id="UP001500359"/>
    </source>
</evidence>
<comment type="catalytic activity">
    <reaction evidence="11 12">
        <text>uridine(1498) in 16S rRNA + S-adenosyl-L-methionine = N(3)-methyluridine(1498) in 16S rRNA + S-adenosyl-L-homocysteine + H(+)</text>
        <dbReference type="Rhea" id="RHEA:42920"/>
        <dbReference type="Rhea" id="RHEA-COMP:10283"/>
        <dbReference type="Rhea" id="RHEA-COMP:10284"/>
        <dbReference type="ChEBI" id="CHEBI:15378"/>
        <dbReference type="ChEBI" id="CHEBI:57856"/>
        <dbReference type="ChEBI" id="CHEBI:59789"/>
        <dbReference type="ChEBI" id="CHEBI:65315"/>
        <dbReference type="ChEBI" id="CHEBI:74502"/>
        <dbReference type="EC" id="2.1.1.193"/>
    </reaction>
</comment>
<proteinExistence type="inferred from homology"/>
<evidence type="ECO:0000313" key="15">
    <source>
        <dbReference type="EMBL" id="GAA0855780.1"/>
    </source>
</evidence>
<dbReference type="SUPFAM" id="SSF88697">
    <property type="entry name" value="PUA domain-like"/>
    <property type="match status" value="1"/>
</dbReference>
<dbReference type="InterPro" id="IPR029028">
    <property type="entry name" value="Alpha/beta_knot_MTases"/>
</dbReference>
<dbReference type="InterPro" id="IPR046886">
    <property type="entry name" value="RsmE_MTase_dom"/>
</dbReference>
<keyword evidence="5 12" id="KW-0963">Cytoplasm</keyword>
<dbReference type="Gene3D" id="3.40.1280.10">
    <property type="match status" value="1"/>
</dbReference>
<evidence type="ECO:0000256" key="11">
    <source>
        <dbReference type="ARBA" id="ARBA00047944"/>
    </source>
</evidence>
<dbReference type="InterPro" id="IPR015947">
    <property type="entry name" value="PUA-like_sf"/>
</dbReference>
<evidence type="ECO:0000259" key="13">
    <source>
        <dbReference type="Pfam" id="PF04452"/>
    </source>
</evidence>
<dbReference type="NCBIfam" id="TIGR00046">
    <property type="entry name" value="RsmE family RNA methyltransferase"/>
    <property type="match status" value="1"/>
</dbReference>
<evidence type="ECO:0000256" key="4">
    <source>
        <dbReference type="ARBA" id="ARBA00013673"/>
    </source>
</evidence>
<dbReference type="PANTHER" id="PTHR30027:SF3">
    <property type="entry name" value="16S RRNA (URACIL(1498)-N(3))-METHYLTRANSFERASE"/>
    <property type="match status" value="1"/>
</dbReference>
<evidence type="ECO:0000256" key="6">
    <source>
        <dbReference type="ARBA" id="ARBA00022552"/>
    </source>
</evidence>
<protein>
    <recommendedName>
        <fullName evidence="4 12">Ribosomal RNA small subunit methyltransferase E</fullName>
        <ecNumber evidence="3 12">2.1.1.193</ecNumber>
    </recommendedName>
</protein>
<dbReference type="InterPro" id="IPR046887">
    <property type="entry name" value="RsmE_PUA-like"/>
</dbReference>
<feature type="domain" description="Ribosomal RNA small subunit methyltransferase E methyltransferase" evidence="13">
    <location>
        <begin position="75"/>
        <end position="236"/>
    </location>
</feature>
<keyword evidence="8 12" id="KW-0808">Transferase</keyword>
<dbReference type="Proteomes" id="UP001500359">
    <property type="component" value="Unassembled WGS sequence"/>
</dbReference>
<comment type="caution">
    <text evidence="15">The sequence shown here is derived from an EMBL/GenBank/DDBJ whole genome shotgun (WGS) entry which is preliminary data.</text>
</comment>
<dbReference type="InterPro" id="IPR029026">
    <property type="entry name" value="tRNA_m1G_MTases_N"/>
</dbReference>
<reference evidence="15 16" key="1">
    <citation type="journal article" date="2019" name="Int. J. Syst. Evol. Microbiol.">
        <title>The Global Catalogue of Microorganisms (GCM) 10K type strain sequencing project: providing services to taxonomists for standard genome sequencing and annotation.</title>
        <authorList>
            <consortium name="The Broad Institute Genomics Platform"/>
            <consortium name="The Broad Institute Genome Sequencing Center for Infectious Disease"/>
            <person name="Wu L."/>
            <person name="Ma J."/>
        </authorList>
    </citation>
    <scope>NUCLEOTIDE SEQUENCE [LARGE SCALE GENOMIC DNA]</scope>
    <source>
        <strain evidence="15 16">JCM 15896</strain>
    </source>
</reference>
<evidence type="ECO:0000256" key="5">
    <source>
        <dbReference type="ARBA" id="ARBA00022490"/>
    </source>
</evidence>
<evidence type="ECO:0000256" key="1">
    <source>
        <dbReference type="ARBA" id="ARBA00004496"/>
    </source>
</evidence>
<evidence type="ECO:0000256" key="3">
    <source>
        <dbReference type="ARBA" id="ARBA00012328"/>
    </source>
</evidence>